<reference evidence="1" key="2">
    <citation type="submission" date="2023-05" db="EMBL/GenBank/DDBJ databases">
        <authorList>
            <person name="Fouks B."/>
        </authorList>
    </citation>
    <scope>NUCLEOTIDE SEQUENCE</scope>
    <source>
        <strain evidence="1">Stay&amp;Tobe</strain>
        <tissue evidence="1">Testes</tissue>
    </source>
</reference>
<proteinExistence type="predicted"/>
<sequence length="211" mass="24630">TILLLKSNMLGNKFKPDVFSRRLLNVSGHVKSQCLPFLTTQRTVIWLPDSFGQRLISQITQHRGQGSGRHAGLIFRQIFSCLLSRQSFKHVTLKRLTVNHKWQHVMRRARKGQLTPSRNSKSNRVYLSALYLPIKQHNTKDRKTYLQSFLYIVTKFYCFSKMANERADGLIRDDRRVTTKQLAAQLEYSNVCAKRALKCLTVDHKEQRRVI</sequence>
<feature type="non-terminal residue" evidence="1">
    <location>
        <position position="211"/>
    </location>
</feature>
<comment type="caution">
    <text evidence="1">The sequence shown here is derived from an EMBL/GenBank/DDBJ whole genome shotgun (WGS) entry which is preliminary data.</text>
</comment>
<dbReference type="AlphaFoldDB" id="A0AAD8EQ92"/>
<keyword evidence="2" id="KW-1185">Reference proteome</keyword>
<accession>A0AAD8EQ92</accession>
<name>A0AAD8EQ92_DIPPU</name>
<dbReference type="EMBL" id="JASPKZ010001581">
    <property type="protein sequence ID" value="KAJ9597867.1"/>
    <property type="molecule type" value="Genomic_DNA"/>
</dbReference>
<evidence type="ECO:0000313" key="1">
    <source>
        <dbReference type="EMBL" id="KAJ9597867.1"/>
    </source>
</evidence>
<evidence type="ECO:0000313" key="2">
    <source>
        <dbReference type="Proteomes" id="UP001233999"/>
    </source>
</evidence>
<feature type="non-terminal residue" evidence="1">
    <location>
        <position position="1"/>
    </location>
</feature>
<dbReference type="Proteomes" id="UP001233999">
    <property type="component" value="Unassembled WGS sequence"/>
</dbReference>
<protein>
    <submittedName>
        <fullName evidence="1">Uncharacterized protein</fullName>
    </submittedName>
</protein>
<organism evidence="1 2">
    <name type="scientific">Diploptera punctata</name>
    <name type="common">Pacific beetle cockroach</name>
    <dbReference type="NCBI Taxonomy" id="6984"/>
    <lineage>
        <taxon>Eukaryota</taxon>
        <taxon>Metazoa</taxon>
        <taxon>Ecdysozoa</taxon>
        <taxon>Arthropoda</taxon>
        <taxon>Hexapoda</taxon>
        <taxon>Insecta</taxon>
        <taxon>Pterygota</taxon>
        <taxon>Neoptera</taxon>
        <taxon>Polyneoptera</taxon>
        <taxon>Dictyoptera</taxon>
        <taxon>Blattodea</taxon>
        <taxon>Blaberoidea</taxon>
        <taxon>Blaberidae</taxon>
        <taxon>Diplopterinae</taxon>
        <taxon>Diploptera</taxon>
    </lineage>
</organism>
<gene>
    <name evidence="1" type="ORF">L9F63_011268</name>
</gene>
<reference evidence="1" key="1">
    <citation type="journal article" date="2023" name="IScience">
        <title>Live-bearing cockroach genome reveals convergent evolutionary mechanisms linked to viviparity in insects and beyond.</title>
        <authorList>
            <person name="Fouks B."/>
            <person name="Harrison M.C."/>
            <person name="Mikhailova A.A."/>
            <person name="Marchal E."/>
            <person name="English S."/>
            <person name="Carruthers M."/>
            <person name="Jennings E.C."/>
            <person name="Chiamaka E.L."/>
            <person name="Frigard R.A."/>
            <person name="Pippel M."/>
            <person name="Attardo G.M."/>
            <person name="Benoit J.B."/>
            <person name="Bornberg-Bauer E."/>
            <person name="Tobe S.S."/>
        </authorList>
    </citation>
    <scope>NUCLEOTIDE SEQUENCE</scope>
    <source>
        <strain evidence="1">Stay&amp;Tobe</strain>
    </source>
</reference>